<evidence type="ECO:0000256" key="3">
    <source>
        <dbReference type="ARBA" id="ARBA00013081"/>
    </source>
</evidence>
<dbReference type="InterPro" id="IPR036457">
    <property type="entry name" value="PPM-type-like_dom_sf"/>
</dbReference>
<dbReference type="SUPFAM" id="SSF81606">
    <property type="entry name" value="PP2C-like"/>
    <property type="match status" value="1"/>
</dbReference>
<comment type="cofactor">
    <cofactor evidence="1">
        <name>Mn(2+)</name>
        <dbReference type="ChEBI" id="CHEBI:29035"/>
    </cofactor>
</comment>
<feature type="region of interest" description="Disordered" evidence="9">
    <location>
        <begin position="1"/>
        <end position="49"/>
    </location>
</feature>
<dbReference type="SMART" id="SM00332">
    <property type="entry name" value="PP2Cc"/>
    <property type="match status" value="1"/>
</dbReference>
<reference evidence="11 12" key="1">
    <citation type="submission" date="2019-01" db="EMBL/GenBank/DDBJ databases">
        <authorList>
            <person name="Sayadi A."/>
        </authorList>
    </citation>
    <scope>NUCLEOTIDE SEQUENCE [LARGE SCALE GENOMIC DNA]</scope>
</reference>
<sequence length="261" mass="29137">MENEGSGESSEEDEDDENEEEEDLDEEEEEDLEEWKRMLEYTEKPGVDSGTTATCAILRGNELFVAHAGDSRAVLARRDGKAEDVTLDHKPQDQPELDRITKAGGKVCSEGRINGGLNLSRAFGDHKHKQNKDLSNREQMVTVLPEVKKISVDPALHDFVILASDGIWNSMSSQEVVDFFKKRICSSDNISKICEELFDECLAGSTFYDASGCDNMTMIVVQFKQESRKRPTSPTPSADEQQTAKKAKTEEEKQPPVESTV</sequence>
<proteinExistence type="inferred from homology"/>
<dbReference type="GO" id="GO:0004722">
    <property type="term" value="F:protein serine/threonine phosphatase activity"/>
    <property type="evidence" value="ECO:0007669"/>
    <property type="project" value="UniProtKB-EC"/>
</dbReference>
<evidence type="ECO:0000256" key="7">
    <source>
        <dbReference type="ARBA" id="ARBA00022912"/>
    </source>
</evidence>
<keyword evidence="7" id="KW-0904">Protein phosphatase</keyword>
<comment type="similarity">
    <text evidence="2">Belongs to the PP2C family.</text>
</comment>
<dbReference type="PANTHER" id="PTHR13832:SF803">
    <property type="entry name" value="PROTEIN PHOSPHATASE 1G"/>
    <property type="match status" value="1"/>
</dbReference>
<dbReference type="AlphaFoldDB" id="A0A653CTK9"/>
<name>A0A653CTK9_CALMS</name>
<evidence type="ECO:0000256" key="2">
    <source>
        <dbReference type="ARBA" id="ARBA00006702"/>
    </source>
</evidence>
<feature type="compositionally biased region" description="Basic and acidic residues" evidence="9">
    <location>
        <begin position="34"/>
        <end position="46"/>
    </location>
</feature>
<organism evidence="11 12">
    <name type="scientific">Callosobruchus maculatus</name>
    <name type="common">Southern cowpea weevil</name>
    <name type="synonym">Pulse bruchid</name>
    <dbReference type="NCBI Taxonomy" id="64391"/>
    <lineage>
        <taxon>Eukaryota</taxon>
        <taxon>Metazoa</taxon>
        <taxon>Ecdysozoa</taxon>
        <taxon>Arthropoda</taxon>
        <taxon>Hexapoda</taxon>
        <taxon>Insecta</taxon>
        <taxon>Pterygota</taxon>
        <taxon>Neoptera</taxon>
        <taxon>Endopterygota</taxon>
        <taxon>Coleoptera</taxon>
        <taxon>Polyphaga</taxon>
        <taxon>Cucujiformia</taxon>
        <taxon>Chrysomeloidea</taxon>
        <taxon>Chrysomelidae</taxon>
        <taxon>Bruchinae</taxon>
        <taxon>Bruchini</taxon>
        <taxon>Callosobruchus</taxon>
    </lineage>
</organism>
<dbReference type="PROSITE" id="PS51746">
    <property type="entry name" value="PPM_2"/>
    <property type="match status" value="1"/>
</dbReference>
<dbReference type="GO" id="GO:0046872">
    <property type="term" value="F:metal ion binding"/>
    <property type="evidence" value="ECO:0007669"/>
    <property type="project" value="UniProtKB-KW"/>
</dbReference>
<evidence type="ECO:0000259" key="10">
    <source>
        <dbReference type="PROSITE" id="PS51746"/>
    </source>
</evidence>
<keyword evidence="5" id="KW-0378">Hydrolase</keyword>
<dbReference type="PANTHER" id="PTHR13832">
    <property type="entry name" value="PROTEIN PHOSPHATASE 2C"/>
    <property type="match status" value="1"/>
</dbReference>
<evidence type="ECO:0000313" key="12">
    <source>
        <dbReference type="Proteomes" id="UP000410492"/>
    </source>
</evidence>
<dbReference type="InterPro" id="IPR015655">
    <property type="entry name" value="PP2C"/>
</dbReference>
<keyword evidence="4" id="KW-0479">Metal-binding</keyword>
<feature type="compositionally biased region" description="Acidic residues" evidence="9">
    <location>
        <begin position="1"/>
        <end position="33"/>
    </location>
</feature>
<keyword evidence="6" id="KW-0460">Magnesium</keyword>
<keyword evidence="12" id="KW-1185">Reference proteome</keyword>
<evidence type="ECO:0000256" key="8">
    <source>
        <dbReference type="ARBA" id="ARBA00023211"/>
    </source>
</evidence>
<dbReference type="OrthoDB" id="10264738at2759"/>
<evidence type="ECO:0000313" key="11">
    <source>
        <dbReference type="EMBL" id="VEN51224.1"/>
    </source>
</evidence>
<evidence type="ECO:0000256" key="4">
    <source>
        <dbReference type="ARBA" id="ARBA00022723"/>
    </source>
</evidence>
<evidence type="ECO:0000256" key="1">
    <source>
        <dbReference type="ARBA" id="ARBA00001936"/>
    </source>
</evidence>
<dbReference type="EMBL" id="CAACVG010008841">
    <property type="protein sequence ID" value="VEN51224.1"/>
    <property type="molecule type" value="Genomic_DNA"/>
</dbReference>
<evidence type="ECO:0000256" key="9">
    <source>
        <dbReference type="SAM" id="MobiDB-lite"/>
    </source>
</evidence>
<dbReference type="CDD" id="cd00143">
    <property type="entry name" value="PP2Cc"/>
    <property type="match status" value="1"/>
</dbReference>
<feature type="domain" description="PPM-type phosphatase" evidence="10">
    <location>
        <begin position="1"/>
        <end position="223"/>
    </location>
</feature>
<accession>A0A653CTK9</accession>
<dbReference type="InterPro" id="IPR001932">
    <property type="entry name" value="PPM-type_phosphatase-like_dom"/>
</dbReference>
<dbReference type="Gene3D" id="3.60.40.10">
    <property type="entry name" value="PPM-type phosphatase domain"/>
    <property type="match status" value="1"/>
</dbReference>
<evidence type="ECO:0000256" key="6">
    <source>
        <dbReference type="ARBA" id="ARBA00022842"/>
    </source>
</evidence>
<dbReference type="Pfam" id="PF00481">
    <property type="entry name" value="PP2C"/>
    <property type="match status" value="1"/>
</dbReference>
<protein>
    <recommendedName>
        <fullName evidence="3">protein-serine/threonine phosphatase</fullName>
        <ecNumber evidence="3">3.1.3.16</ecNumber>
    </recommendedName>
</protein>
<evidence type="ECO:0000256" key="5">
    <source>
        <dbReference type="ARBA" id="ARBA00022801"/>
    </source>
</evidence>
<feature type="region of interest" description="Disordered" evidence="9">
    <location>
        <begin position="224"/>
        <end position="261"/>
    </location>
</feature>
<gene>
    <name evidence="11" type="ORF">CALMAC_LOCUS11758</name>
</gene>
<dbReference type="EC" id="3.1.3.16" evidence="3"/>
<keyword evidence="8" id="KW-0464">Manganese</keyword>
<dbReference type="Proteomes" id="UP000410492">
    <property type="component" value="Unassembled WGS sequence"/>
</dbReference>